<evidence type="ECO:0000313" key="1">
    <source>
        <dbReference type="EMBL" id="MEX0428566.1"/>
    </source>
</evidence>
<accession>A0ABV3T046</accession>
<protein>
    <submittedName>
        <fullName evidence="1">DUF6188 family protein</fullName>
    </submittedName>
</protein>
<dbReference type="Proteomes" id="UP001556631">
    <property type="component" value="Unassembled WGS sequence"/>
</dbReference>
<keyword evidence="2" id="KW-1185">Reference proteome</keyword>
<evidence type="ECO:0000313" key="2">
    <source>
        <dbReference type="Proteomes" id="UP001556631"/>
    </source>
</evidence>
<dbReference type="InterPro" id="IPR046179">
    <property type="entry name" value="DUF6188"/>
</dbReference>
<proteinExistence type="predicted"/>
<gene>
    <name evidence="1" type="ORF">AB3X52_13120</name>
</gene>
<organism evidence="1 2">
    <name type="scientific">Nocardioides eburneus</name>
    <dbReference type="NCBI Taxonomy" id="3231482"/>
    <lineage>
        <taxon>Bacteria</taxon>
        <taxon>Bacillati</taxon>
        <taxon>Actinomycetota</taxon>
        <taxon>Actinomycetes</taxon>
        <taxon>Propionibacteriales</taxon>
        <taxon>Nocardioidaceae</taxon>
        <taxon>Nocardioides</taxon>
    </lineage>
</organism>
<dbReference type="Pfam" id="PF19686">
    <property type="entry name" value="DUF6188"/>
    <property type="match status" value="1"/>
</dbReference>
<comment type="caution">
    <text evidence="1">The sequence shown here is derived from an EMBL/GenBank/DDBJ whole genome shotgun (WGS) entry which is preliminary data.</text>
</comment>
<dbReference type="EMBL" id="JBFPJR010000022">
    <property type="protein sequence ID" value="MEX0428566.1"/>
    <property type="molecule type" value="Genomic_DNA"/>
</dbReference>
<reference evidence="1 2" key="1">
    <citation type="submission" date="2024-07" db="EMBL/GenBank/DDBJ databases">
        <authorList>
            <person name="Lee S."/>
            <person name="Kang M."/>
        </authorList>
    </citation>
    <scope>NUCLEOTIDE SEQUENCE [LARGE SCALE GENOMIC DNA]</scope>
    <source>
        <strain evidence="1 2">DS6</strain>
    </source>
</reference>
<dbReference type="RefSeq" id="WP_367994537.1">
    <property type="nucleotide sequence ID" value="NZ_JBFPJR010000022.1"/>
</dbReference>
<sequence>MIPDFAGQTIDIVRIDWGLHLWTSENWEFVLSNTILITVQQEGGVEQHEFDPDVEERPLPPVLEPIVGARIEQVLVSKGGDLSIQLAGMHLTVPARPRYEAWQLAGGKGNEMFICMPRGELMHFSPLADEPRDEERNEKET</sequence>
<name>A0ABV3T046_9ACTN</name>